<name>A0A261S778_9BORD</name>
<organism evidence="4 5">
    <name type="scientific">Bordetella genomosp. 1</name>
    <dbReference type="NCBI Taxonomy" id="1395607"/>
    <lineage>
        <taxon>Bacteria</taxon>
        <taxon>Pseudomonadati</taxon>
        <taxon>Pseudomonadota</taxon>
        <taxon>Betaproteobacteria</taxon>
        <taxon>Burkholderiales</taxon>
        <taxon>Alcaligenaceae</taxon>
        <taxon>Bordetella</taxon>
    </lineage>
</organism>
<comment type="caution">
    <text evidence="4">The sequence shown here is derived from an EMBL/GenBank/DDBJ whole genome shotgun (WGS) entry which is preliminary data.</text>
</comment>
<protein>
    <submittedName>
        <fullName evidence="4">Beta-ketoacyl-ACP reductase</fullName>
    </submittedName>
</protein>
<dbReference type="InterPro" id="IPR036291">
    <property type="entry name" value="NAD(P)-bd_dom_sf"/>
</dbReference>
<dbReference type="InterPro" id="IPR057326">
    <property type="entry name" value="KR_dom"/>
</dbReference>
<dbReference type="NCBIfam" id="NF009466">
    <property type="entry name" value="PRK12826.1-2"/>
    <property type="match status" value="1"/>
</dbReference>
<dbReference type="Proteomes" id="UP000217005">
    <property type="component" value="Unassembled WGS sequence"/>
</dbReference>
<dbReference type="InterPro" id="IPR050259">
    <property type="entry name" value="SDR"/>
</dbReference>
<dbReference type="AlphaFoldDB" id="A0A261S778"/>
<dbReference type="PANTHER" id="PTHR42879:SF2">
    <property type="entry name" value="3-OXOACYL-[ACYL-CARRIER-PROTEIN] REDUCTASE FABG"/>
    <property type="match status" value="1"/>
</dbReference>
<evidence type="ECO:0000256" key="1">
    <source>
        <dbReference type="ARBA" id="ARBA00006484"/>
    </source>
</evidence>
<evidence type="ECO:0000313" key="4">
    <source>
        <dbReference type="EMBL" id="OZI33196.1"/>
    </source>
</evidence>
<keyword evidence="2" id="KW-0560">Oxidoreductase</keyword>
<sequence length="249" mass="25809">MDFGINGQVALVTGAANGIGKAIARGLAQEGCRVAVLDRDGASADVAALEITDGGGQALAIAVDVTKPDSVAKSAEIAARELGGLHIVVNCAGFSKDSPVSSMTDDQWQSVLDVTLNGAFNMIRAVAPMLREQRYGRIINITSRAHFGDVNKANYSSAKAGLIGLTKALSLELAPEGITVNAVAPGIIETERLRALPYFKGIEERSKAGMPIKRFGTVEEVAALVAFLASAQAGFISGEVVHISGGRYG</sequence>
<proteinExistence type="inferred from homology"/>
<dbReference type="PRINTS" id="PR00080">
    <property type="entry name" value="SDRFAMILY"/>
</dbReference>
<reference evidence="4 5" key="1">
    <citation type="submission" date="2017-05" db="EMBL/GenBank/DDBJ databases">
        <title>Complete and WGS of Bordetella genogroups.</title>
        <authorList>
            <person name="Spilker T."/>
            <person name="LiPuma J."/>
        </authorList>
    </citation>
    <scope>NUCLEOTIDE SEQUENCE [LARGE SCALE GENOMIC DNA]</scope>
    <source>
        <strain evidence="4 5">AU17610</strain>
    </source>
</reference>
<dbReference type="PRINTS" id="PR00081">
    <property type="entry name" value="GDHRDH"/>
</dbReference>
<dbReference type="OrthoDB" id="8557335at2"/>
<evidence type="ECO:0000259" key="3">
    <source>
        <dbReference type="SMART" id="SM00822"/>
    </source>
</evidence>
<comment type="similarity">
    <text evidence="1">Belongs to the short-chain dehydrogenases/reductases (SDR) family.</text>
</comment>
<dbReference type="SUPFAM" id="SSF51735">
    <property type="entry name" value="NAD(P)-binding Rossmann-fold domains"/>
    <property type="match status" value="1"/>
</dbReference>
<accession>A0A261S778</accession>
<dbReference type="PANTHER" id="PTHR42879">
    <property type="entry name" value="3-OXOACYL-(ACYL-CARRIER-PROTEIN) REDUCTASE"/>
    <property type="match status" value="1"/>
</dbReference>
<dbReference type="SMART" id="SM00822">
    <property type="entry name" value="PKS_KR"/>
    <property type="match status" value="1"/>
</dbReference>
<dbReference type="Pfam" id="PF13561">
    <property type="entry name" value="adh_short_C2"/>
    <property type="match status" value="1"/>
</dbReference>
<dbReference type="FunFam" id="3.40.50.720:FF:000173">
    <property type="entry name" value="3-oxoacyl-[acyl-carrier protein] reductase"/>
    <property type="match status" value="1"/>
</dbReference>
<dbReference type="GO" id="GO:0016491">
    <property type="term" value="F:oxidoreductase activity"/>
    <property type="evidence" value="ECO:0007669"/>
    <property type="project" value="UniProtKB-KW"/>
</dbReference>
<dbReference type="InterPro" id="IPR002347">
    <property type="entry name" value="SDR_fam"/>
</dbReference>
<dbReference type="Gene3D" id="3.40.50.720">
    <property type="entry name" value="NAD(P)-binding Rossmann-like Domain"/>
    <property type="match status" value="1"/>
</dbReference>
<evidence type="ECO:0000256" key="2">
    <source>
        <dbReference type="ARBA" id="ARBA00023002"/>
    </source>
</evidence>
<evidence type="ECO:0000313" key="5">
    <source>
        <dbReference type="Proteomes" id="UP000217005"/>
    </source>
</evidence>
<gene>
    <name evidence="4" type="ORF">CEG14_20360</name>
</gene>
<feature type="domain" description="Ketoreductase" evidence="3">
    <location>
        <begin position="8"/>
        <end position="190"/>
    </location>
</feature>
<dbReference type="EMBL" id="NEVL01000004">
    <property type="protein sequence ID" value="OZI33196.1"/>
    <property type="molecule type" value="Genomic_DNA"/>
</dbReference>